<dbReference type="NCBIfam" id="NF004076">
    <property type="entry name" value="PRK05581.1-4"/>
    <property type="match status" value="1"/>
</dbReference>
<comment type="cofactor">
    <cofactor evidence="5">
        <name>Fe(2+)</name>
        <dbReference type="ChEBI" id="CHEBI:29033"/>
    </cofactor>
</comment>
<feature type="binding site" evidence="10 14">
    <location>
        <position position="69"/>
    </location>
    <ligand>
        <name>substrate</name>
    </ligand>
</feature>
<evidence type="ECO:0000256" key="2">
    <source>
        <dbReference type="ARBA" id="ARBA00001936"/>
    </source>
</evidence>
<name>A0A3A1YK60_9GAMM</name>
<keyword evidence="13" id="KW-0464">Manganese</keyword>
<proteinExistence type="inferred from homology"/>
<dbReference type="EMBL" id="NRJF01000034">
    <property type="protein sequence ID" value="RIY37846.1"/>
    <property type="molecule type" value="Genomic_DNA"/>
</dbReference>
<feature type="binding site" evidence="14">
    <location>
        <position position="182"/>
    </location>
    <ligand>
        <name>substrate</name>
    </ligand>
</feature>
<reference evidence="15 16" key="1">
    <citation type="submission" date="2017-08" db="EMBL/GenBank/DDBJ databases">
        <title>Reclassification of Bisgaard taxon 37 and 44.</title>
        <authorList>
            <person name="Christensen H."/>
        </authorList>
    </citation>
    <scope>NUCLEOTIDE SEQUENCE [LARGE SCALE GENOMIC DNA]</scope>
    <source>
        <strain evidence="15 16">EEAB3T1</strain>
    </source>
</reference>
<dbReference type="Proteomes" id="UP000265964">
    <property type="component" value="Unassembled WGS sequence"/>
</dbReference>
<feature type="binding site" evidence="10 13">
    <location>
        <position position="180"/>
    </location>
    <ligand>
        <name>a divalent metal cation</name>
        <dbReference type="ChEBI" id="CHEBI:60240"/>
    </ligand>
</feature>
<dbReference type="FunFam" id="3.20.20.70:FF:000004">
    <property type="entry name" value="Ribulose-phosphate 3-epimerase"/>
    <property type="match status" value="1"/>
</dbReference>
<evidence type="ECO:0000313" key="15">
    <source>
        <dbReference type="EMBL" id="RIY37846.1"/>
    </source>
</evidence>
<dbReference type="CDD" id="cd00429">
    <property type="entry name" value="RPE"/>
    <property type="match status" value="1"/>
</dbReference>
<feature type="binding site" evidence="10 14">
    <location>
        <begin position="145"/>
        <end position="148"/>
    </location>
    <ligand>
        <name>substrate</name>
    </ligand>
</feature>
<comment type="cofactor">
    <cofactor evidence="3">
        <name>Co(2+)</name>
        <dbReference type="ChEBI" id="CHEBI:48828"/>
    </cofactor>
</comment>
<dbReference type="RefSeq" id="WP_119534207.1">
    <property type="nucleotide sequence ID" value="NZ_NRJF01000034.1"/>
</dbReference>
<feature type="binding site" evidence="10 14">
    <location>
        <position position="10"/>
    </location>
    <ligand>
        <name>substrate</name>
    </ligand>
</feature>
<dbReference type="EC" id="5.1.3.1" evidence="7 10"/>
<evidence type="ECO:0000256" key="12">
    <source>
        <dbReference type="PIRSR" id="PIRSR001461-1"/>
    </source>
</evidence>
<dbReference type="Pfam" id="PF00834">
    <property type="entry name" value="Ribul_P_3_epim"/>
    <property type="match status" value="1"/>
</dbReference>
<keyword evidence="9 10" id="KW-0413">Isomerase</keyword>
<keyword evidence="10 11" id="KW-0119">Carbohydrate metabolism</keyword>
<dbReference type="PROSITE" id="PS01085">
    <property type="entry name" value="RIBUL_P_3_EPIMER_1"/>
    <property type="match status" value="1"/>
</dbReference>
<evidence type="ECO:0000313" key="16">
    <source>
        <dbReference type="Proteomes" id="UP000265964"/>
    </source>
</evidence>
<dbReference type="GO" id="GO:0004750">
    <property type="term" value="F:D-ribulose-phosphate 3-epimerase activity"/>
    <property type="evidence" value="ECO:0007669"/>
    <property type="project" value="UniProtKB-UniRule"/>
</dbReference>
<feature type="active site" description="Proton donor" evidence="10 12">
    <location>
        <position position="180"/>
    </location>
</feature>
<comment type="cofactor">
    <cofactor evidence="4">
        <name>Zn(2+)</name>
        <dbReference type="ChEBI" id="CHEBI:29105"/>
    </cofactor>
</comment>
<feature type="binding site" evidence="10">
    <location>
        <begin position="180"/>
        <end position="182"/>
    </location>
    <ligand>
        <name>substrate</name>
    </ligand>
</feature>
<dbReference type="GO" id="GO:0019323">
    <property type="term" value="P:pentose catabolic process"/>
    <property type="evidence" value="ECO:0007669"/>
    <property type="project" value="UniProtKB-UniRule"/>
</dbReference>
<dbReference type="GO" id="GO:0046872">
    <property type="term" value="F:metal ion binding"/>
    <property type="evidence" value="ECO:0007669"/>
    <property type="project" value="UniProtKB-UniRule"/>
</dbReference>
<dbReference type="Gene3D" id="3.20.20.70">
    <property type="entry name" value="Aldolase class I"/>
    <property type="match status" value="1"/>
</dbReference>
<evidence type="ECO:0000256" key="8">
    <source>
        <dbReference type="ARBA" id="ARBA00022723"/>
    </source>
</evidence>
<dbReference type="GO" id="GO:0006098">
    <property type="term" value="P:pentose-phosphate shunt"/>
    <property type="evidence" value="ECO:0007669"/>
    <property type="project" value="UniProtKB-UniRule"/>
</dbReference>
<dbReference type="PROSITE" id="PS01086">
    <property type="entry name" value="RIBUL_P_3_EPIMER_2"/>
    <property type="match status" value="1"/>
</dbReference>
<keyword evidence="16" id="KW-1185">Reference proteome</keyword>
<feature type="binding site" evidence="10 13">
    <location>
        <position position="35"/>
    </location>
    <ligand>
        <name>a divalent metal cation</name>
        <dbReference type="ChEBI" id="CHEBI:60240"/>
    </ligand>
</feature>
<dbReference type="HAMAP" id="MF_02227">
    <property type="entry name" value="RPE"/>
    <property type="match status" value="1"/>
</dbReference>
<evidence type="ECO:0000256" key="13">
    <source>
        <dbReference type="PIRSR" id="PIRSR001461-2"/>
    </source>
</evidence>
<dbReference type="SUPFAM" id="SSF51366">
    <property type="entry name" value="Ribulose-phoshate binding barrel"/>
    <property type="match status" value="1"/>
</dbReference>
<evidence type="ECO:0000256" key="11">
    <source>
        <dbReference type="PIRNR" id="PIRNR001461"/>
    </source>
</evidence>
<keyword evidence="13" id="KW-0170">Cobalt</keyword>
<feature type="binding site" evidence="10 13">
    <location>
        <position position="37"/>
    </location>
    <ligand>
        <name>a divalent metal cation</name>
        <dbReference type="ChEBI" id="CHEBI:60240"/>
    </ligand>
</feature>
<feature type="binding site" evidence="10 13">
    <location>
        <position position="69"/>
    </location>
    <ligand>
        <name>a divalent metal cation</name>
        <dbReference type="ChEBI" id="CHEBI:60240"/>
    </ligand>
</feature>
<comment type="function">
    <text evidence="10">Catalyzes the reversible epimerization of D-ribulose 5-phosphate to D-xylulose 5-phosphate.</text>
</comment>
<evidence type="ECO:0000256" key="3">
    <source>
        <dbReference type="ARBA" id="ARBA00001941"/>
    </source>
</evidence>
<dbReference type="GO" id="GO:0005737">
    <property type="term" value="C:cytoplasm"/>
    <property type="evidence" value="ECO:0007669"/>
    <property type="project" value="UniProtKB-ARBA"/>
</dbReference>
<evidence type="ECO:0000256" key="6">
    <source>
        <dbReference type="ARBA" id="ARBA00009541"/>
    </source>
</evidence>
<dbReference type="InterPro" id="IPR026019">
    <property type="entry name" value="Ribul_P_3_epim"/>
</dbReference>
<keyword evidence="13" id="KW-0862">Zinc</keyword>
<accession>A0A3A1YK60</accession>
<comment type="pathway">
    <text evidence="10">Carbohydrate degradation.</text>
</comment>
<dbReference type="AlphaFoldDB" id="A0A3A1YK60"/>
<dbReference type="NCBIfam" id="TIGR01163">
    <property type="entry name" value="rpe"/>
    <property type="match status" value="1"/>
</dbReference>
<evidence type="ECO:0000256" key="14">
    <source>
        <dbReference type="PIRSR" id="PIRSR001461-3"/>
    </source>
</evidence>
<evidence type="ECO:0000256" key="1">
    <source>
        <dbReference type="ARBA" id="ARBA00001782"/>
    </source>
</evidence>
<evidence type="ECO:0000256" key="10">
    <source>
        <dbReference type="HAMAP-Rule" id="MF_02227"/>
    </source>
</evidence>
<dbReference type="InterPro" id="IPR011060">
    <property type="entry name" value="RibuloseP-bd_barrel"/>
</dbReference>
<dbReference type="OrthoDB" id="1645589at2"/>
<comment type="cofactor">
    <cofactor evidence="2">
        <name>Mn(2+)</name>
        <dbReference type="ChEBI" id="CHEBI:29035"/>
    </cofactor>
</comment>
<comment type="caution">
    <text evidence="15">The sequence shown here is derived from an EMBL/GenBank/DDBJ whole genome shotgun (WGS) entry which is preliminary data.</text>
</comment>
<dbReference type="InterPro" id="IPR013785">
    <property type="entry name" value="Aldolase_TIM"/>
</dbReference>
<comment type="similarity">
    <text evidence="6 10 11">Belongs to the ribulose-phosphate 3-epimerase family.</text>
</comment>
<evidence type="ECO:0000256" key="9">
    <source>
        <dbReference type="ARBA" id="ARBA00023235"/>
    </source>
</evidence>
<evidence type="ECO:0000256" key="7">
    <source>
        <dbReference type="ARBA" id="ARBA00013188"/>
    </source>
</evidence>
<comment type="cofactor">
    <cofactor evidence="10 13">
        <name>a divalent metal cation</name>
        <dbReference type="ChEBI" id="CHEBI:60240"/>
    </cofactor>
    <text evidence="10 13">Binds 1 divalent metal cation per subunit.</text>
</comment>
<dbReference type="PIRSF" id="PIRSF001461">
    <property type="entry name" value="RPE"/>
    <property type="match status" value="1"/>
</dbReference>
<keyword evidence="8 10" id="KW-0479">Metal-binding</keyword>
<dbReference type="InterPro" id="IPR000056">
    <property type="entry name" value="Ribul_P_3_epim-like"/>
</dbReference>
<organism evidence="15 16">
    <name type="scientific">Psittacicella gerlachiana</name>
    <dbReference type="NCBI Taxonomy" id="2028574"/>
    <lineage>
        <taxon>Bacteria</taxon>
        <taxon>Pseudomonadati</taxon>
        <taxon>Pseudomonadota</taxon>
        <taxon>Gammaproteobacteria</taxon>
        <taxon>Pasteurellales</taxon>
        <taxon>Psittacicellaceae</taxon>
        <taxon>Psittacicella</taxon>
    </lineage>
</organism>
<evidence type="ECO:0000256" key="4">
    <source>
        <dbReference type="ARBA" id="ARBA00001947"/>
    </source>
</evidence>
<protein>
    <recommendedName>
        <fullName evidence="7 10">Ribulose-phosphate 3-epimerase</fullName>
        <ecNumber evidence="7 10">5.1.3.1</ecNumber>
    </recommendedName>
</protein>
<feature type="binding site" evidence="10 14">
    <location>
        <begin position="202"/>
        <end position="203"/>
    </location>
    <ligand>
        <name>substrate</name>
    </ligand>
</feature>
<gene>
    <name evidence="10 15" type="primary">rpe</name>
    <name evidence="15" type="ORF">CKF59_01445</name>
</gene>
<evidence type="ECO:0000256" key="5">
    <source>
        <dbReference type="ARBA" id="ARBA00001954"/>
    </source>
</evidence>
<sequence>MSKEIVISPSILSADFARLGEDVAKVIASGADRIHFDVMDNNFVPNLSFGAPICKSLRNYGISAPIDVHLMTNEVERLARDFKVAGANSITFSYEAVTHIDRTISYIKELDLNVGIAINPATPVELLFPVLHKLDLVLVMTVNPGFGGQKFIPYTLEKIATLRKELERQGLLEQVEIQVDGGVNEDTIGVLAHAGATNFVAGSAVFEAEDYAQTISKFRELVLEHESKDYVDLSFRGE</sequence>
<comment type="catalytic activity">
    <reaction evidence="1 10 11">
        <text>D-ribulose 5-phosphate = D-xylulose 5-phosphate</text>
        <dbReference type="Rhea" id="RHEA:13677"/>
        <dbReference type="ChEBI" id="CHEBI:57737"/>
        <dbReference type="ChEBI" id="CHEBI:58121"/>
        <dbReference type="EC" id="5.1.3.1"/>
    </reaction>
</comment>
<feature type="active site" description="Proton acceptor" evidence="10 12">
    <location>
        <position position="37"/>
    </location>
</feature>
<dbReference type="PANTHER" id="PTHR11749">
    <property type="entry name" value="RIBULOSE-5-PHOSPHATE-3-EPIMERASE"/>
    <property type="match status" value="1"/>
</dbReference>